<gene>
    <name evidence="1" type="ORF">CUMW_267020</name>
</gene>
<protein>
    <submittedName>
        <fullName evidence="1">Uncharacterized protein</fullName>
    </submittedName>
</protein>
<comment type="caution">
    <text evidence="1">The sequence shown here is derived from an EMBL/GenBank/DDBJ whole genome shotgun (WGS) entry which is preliminary data.</text>
</comment>
<reference evidence="1 2" key="1">
    <citation type="journal article" date="2017" name="Front. Genet.">
        <title>Draft sequencing of the heterozygous diploid genome of Satsuma (Citrus unshiu Marc.) using a hybrid assembly approach.</title>
        <authorList>
            <person name="Shimizu T."/>
            <person name="Tanizawa Y."/>
            <person name="Mochizuki T."/>
            <person name="Nagasaki H."/>
            <person name="Yoshioka T."/>
            <person name="Toyoda A."/>
            <person name="Fujiyama A."/>
            <person name="Kaminuma E."/>
            <person name="Nakamura Y."/>
        </authorList>
    </citation>
    <scope>NUCLEOTIDE SEQUENCE [LARGE SCALE GENOMIC DNA]</scope>
    <source>
        <strain evidence="2">cv. Miyagawa wase</strain>
    </source>
</reference>
<evidence type="ECO:0000313" key="1">
    <source>
        <dbReference type="EMBL" id="GAY68801.1"/>
    </source>
</evidence>
<sequence length="68" mass="7744">MVIKLTIVWTLRIVPRHQSTDRDISSVNITSSVMPYHQSVYVNSVVNSNVDSTVFDRPEFKSDVCFAI</sequence>
<accession>A0A2H5QW05</accession>
<evidence type="ECO:0000313" key="2">
    <source>
        <dbReference type="Proteomes" id="UP000236630"/>
    </source>
</evidence>
<dbReference type="EMBL" id="BDQV01000978">
    <property type="protein sequence ID" value="GAY68801.1"/>
    <property type="molecule type" value="Genomic_DNA"/>
</dbReference>
<organism evidence="1 2">
    <name type="scientific">Citrus unshiu</name>
    <name type="common">Satsuma mandarin</name>
    <name type="synonym">Citrus nobilis var. unshiu</name>
    <dbReference type="NCBI Taxonomy" id="55188"/>
    <lineage>
        <taxon>Eukaryota</taxon>
        <taxon>Viridiplantae</taxon>
        <taxon>Streptophyta</taxon>
        <taxon>Embryophyta</taxon>
        <taxon>Tracheophyta</taxon>
        <taxon>Spermatophyta</taxon>
        <taxon>Magnoliopsida</taxon>
        <taxon>eudicotyledons</taxon>
        <taxon>Gunneridae</taxon>
        <taxon>Pentapetalae</taxon>
        <taxon>rosids</taxon>
        <taxon>malvids</taxon>
        <taxon>Sapindales</taxon>
        <taxon>Rutaceae</taxon>
        <taxon>Aurantioideae</taxon>
        <taxon>Citrus</taxon>
    </lineage>
</organism>
<name>A0A2H5QW05_CITUN</name>
<proteinExistence type="predicted"/>
<dbReference type="Proteomes" id="UP000236630">
    <property type="component" value="Unassembled WGS sequence"/>
</dbReference>
<keyword evidence="2" id="KW-1185">Reference proteome</keyword>
<dbReference type="AlphaFoldDB" id="A0A2H5QW05"/>